<accession>A0A9K3CYB1</accession>
<proteinExistence type="predicted"/>
<keyword evidence="3" id="KW-1185">Reference proteome</keyword>
<sequence>MGDNAEVDSGHEEKRAPKTAACPDPALGATLTAATPTVGASATPTAGVVTEDSVHADSLPGDHKTDEIRDELHEAVLATRRTLERMRADSRRTRLRVAEFEAKAEEDVKVIRESIDIQRRMNELISYLVD</sequence>
<evidence type="ECO:0000313" key="2">
    <source>
        <dbReference type="EMBL" id="GIQ84635.1"/>
    </source>
</evidence>
<gene>
    <name evidence="2" type="ORF">KIPB_006170</name>
</gene>
<feature type="compositionally biased region" description="Basic and acidic residues" evidence="1">
    <location>
        <begin position="52"/>
        <end position="66"/>
    </location>
</feature>
<dbReference type="AlphaFoldDB" id="A0A9K3CYB1"/>
<reference evidence="2 3" key="1">
    <citation type="journal article" date="2018" name="PLoS ONE">
        <title>The draft genome of Kipferlia bialata reveals reductive genome evolution in fornicate parasites.</title>
        <authorList>
            <person name="Tanifuji G."/>
            <person name="Takabayashi S."/>
            <person name="Kume K."/>
            <person name="Takagi M."/>
            <person name="Nakayama T."/>
            <person name="Kamikawa R."/>
            <person name="Inagaki Y."/>
            <person name="Hashimoto T."/>
        </authorList>
    </citation>
    <scope>NUCLEOTIDE SEQUENCE [LARGE SCALE GENOMIC DNA]</scope>
    <source>
        <strain evidence="2">NY0173</strain>
    </source>
</reference>
<evidence type="ECO:0000313" key="3">
    <source>
        <dbReference type="Proteomes" id="UP000265618"/>
    </source>
</evidence>
<comment type="caution">
    <text evidence="2">The sequence shown here is derived from an EMBL/GenBank/DDBJ whole genome shotgun (WGS) entry which is preliminary data.</text>
</comment>
<dbReference type="EMBL" id="BDIP01001552">
    <property type="protein sequence ID" value="GIQ84635.1"/>
    <property type="molecule type" value="Genomic_DNA"/>
</dbReference>
<organism evidence="2 3">
    <name type="scientific">Kipferlia bialata</name>
    <dbReference type="NCBI Taxonomy" id="797122"/>
    <lineage>
        <taxon>Eukaryota</taxon>
        <taxon>Metamonada</taxon>
        <taxon>Carpediemonas-like organisms</taxon>
        <taxon>Kipferlia</taxon>
    </lineage>
</organism>
<feature type="region of interest" description="Disordered" evidence="1">
    <location>
        <begin position="1"/>
        <end position="66"/>
    </location>
</feature>
<name>A0A9K3CYB1_9EUKA</name>
<evidence type="ECO:0000256" key="1">
    <source>
        <dbReference type="SAM" id="MobiDB-lite"/>
    </source>
</evidence>
<feature type="compositionally biased region" description="Low complexity" evidence="1">
    <location>
        <begin position="25"/>
        <end position="40"/>
    </location>
</feature>
<protein>
    <submittedName>
        <fullName evidence="2">Uncharacterized protein</fullName>
    </submittedName>
</protein>
<dbReference type="Proteomes" id="UP000265618">
    <property type="component" value="Unassembled WGS sequence"/>
</dbReference>